<protein>
    <recommendedName>
        <fullName evidence="4">Peptidase S54 rhomboid domain-containing protein</fullName>
    </recommendedName>
</protein>
<keyword evidence="3" id="KW-1185">Reference proteome</keyword>
<sequence>MPFMGTHLTCNKKVVTLACVSLLGLYSVVPHLLLVTLAPYIDSMYDGGILGSEVGVKPGLAYLFVSIPHTFSKHSLSHFMAFILYASFILINLQHLSLHILMIWENASAAIPRAVVAFFRRPFILSAVFILVSFLLTLPYLSQASQISLSRPFFIPFSMKI</sequence>
<dbReference type="Proteomes" id="UP000762676">
    <property type="component" value="Unassembled WGS sequence"/>
</dbReference>
<accession>A0AAV4H849</accession>
<evidence type="ECO:0000256" key="1">
    <source>
        <dbReference type="SAM" id="Phobius"/>
    </source>
</evidence>
<evidence type="ECO:0008006" key="4">
    <source>
        <dbReference type="Google" id="ProtNLM"/>
    </source>
</evidence>
<name>A0AAV4H849_9GAST</name>
<keyword evidence="1" id="KW-0812">Transmembrane</keyword>
<organism evidence="2 3">
    <name type="scientific">Elysia marginata</name>
    <dbReference type="NCBI Taxonomy" id="1093978"/>
    <lineage>
        <taxon>Eukaryota</taxon>
        <taxon>Metazoa</taxon>
        <taxon>Spiralia</taxon>
        <taxon>Lophotrochozoa</taxon>
        <taxon>Mollusca</taxon>
        <taxon>Gastropoda</taxon>
        <taxon>Heterobranchia</taxon>
        <taxon>Euthyneura</taxon>
        <taxon>Panpulmonata</taxon>
        <taxon>Sacoglossa</taxon>
        <taxon>Placobranchoidea</taxon>
        <taxon>Plakobranchidae</taxon>
        <taxon>Elysia</taxon>
    </lineage>
</organism>
<keyword evidence="1" id="KW-1133">Transmembrane helix</keyword>
<keyword evidence="1" id="KW-0472">Membrane</keyword>
<evidence type="ECO:0000313" key="2">
    <source>
        <dbReference type="EMBL" id="GFR93625.1"/>
    </source>
</evidence>
<reference evidence="2 3" key="1">
    <citation type="journal article" date="2021" name="Elife">
        <title>Chloroplast acquisition without the gene transfer in kleptoplastic sea slugs, Plakobranchus ocellatus.</title>
        <authorList>
            <person name="Maeda T."/>
            <person name="Takahashi S."/>
            <person name="Yoshida T."/>
            <person name="Shimamura S."/>
            <person name="Takaki Y."/>
            <person name="Nagai Y."/>
            <person name="Toyoda A."/>
            <person name="Suzuki Y."/>
            <person name="Arimoto A."/>
            <person name="Ishii H."/>
            <person name="Satoh N."/>
            <person name="Nishiyama T."/>
            <person name="Hasebe M."/>
            <person name="Maruyama T."/>
            <person name="Minagawa J."/>
            <person name="Obokata J."/>
            <person name="Shigenobu S."/>
        </authorList>
    </citation>
    <scope>NUCLEOTIDE SEQUENCE [LARGE SCALE GENOMIC DNA]</scope>
</reference>
<feature type="transmembrane region" description="Helical" evidence="1">
    <location>
        <begin position="14"/>
        <end position="41"/>
    </location>
</feature>
<dbReference type="EMBL" id="BMAT01001843">
    <property type="protein sequence ID" value="GFR93625.1"/>
    <property type="molecule type" value="Genomic_DNA"/>
</dbReference>
<feature type="transmembrane region" description="Helical" evidence="1">
    <location>
        <begin position="123"/>
        <end position="141"/>
    </location>
</feature>
<dbReference type="AlphaFoldDB" id="A0AAV4H849"/>
<evidence type="ECO:0000313" key="3">
    <source>
        <dbReference type="Proteomes" id="UP000762676"/>
    </source>
</evidence>
<comment type="caution">
    <text evidence="2">The sequence shown here is derived from an EMBL/GenBank/DDBJ whole genome shotgun (WGS) entry which is preliminary data.</text>
</comment>
<proteinExistence type="predicted"/>
<gene>
    <name evidence="2" type="ORF">ElyMa_000897800</name>
</gene>
<feature type="transmembrane region" description="Helical" evidence="1">
    <location>
        <begin position="79"/>
        <end position="103"/>
    </location>
</feature>